<organism evidence="5 6">
    <name type="scientific">Gemelliphila asaccharolytica</name>
    <dbReference type="NCBI Taxonomy" id="502393"/>
    <lineage>
        <taxon>Bacteria</taxon>
        <taxon>Bacillati</taxon>
        <taxon>Bacillota</taxon>
        <taxon>Bacilli</taxon>
        <taxon>Bacillales</taxon>
        <taxon>Gemellaceae</taxon>
        <taxon>Gemelliphila</taxon>
    </lineage>
</organism>
<evidence type="ECO:0000313" key="5">
    <source>
        <dbReference type="EMBL" id="KXB55152.1"/>
    </source>
</evidence>
<dbReference type="Proteomes" id="UP000070467">
    <property type="component" value="Unassembled WGS sequence"/>
</dbReference>
<dbReference type="Pfam" id="PF01420">
    <property type="entry name" value="Methylase_S"/>
    <property type="match status" value="2"/>
</dbReference>
<keyword evidence="3" id="KW-0238">DNA-binding</keyword>
<keyword evidence="2" id="KW-0680">Restriction system</keyword>
<comment type="caution">
    <text evidence="5">The sequence shown here is derived from an EMBL/GenBank/DDBJ whole genome shotgun (WGS) entry which is preliminary data.</text>
</comment>
<dbReference type="EMBL" id="LSDB01000075">
    <property type="protein sequence ID" value="KXB55152.1"/>
    <property type="molecule type" value="Genomic_DNA"/>
</dbReference>
<feature type="domain" description="Type I restriction modification DNA specificity" evidence="4">
    <location>
        <begin position="113"/>
        <end position="219"/>
    </location>
</feature>
<gene>
    <name evidence="5" type="ORF">HMPREF1871_01216</name>
</gene>
<evidence type="ECO:0000313" key="6">
    <source>
        <dbReference type="Proteomes" id="UP000070467"/>
    </source>
</evidence>
<dbReference type="PANTHER" id="PTHR30408:SF12">
    <property type="entry name" value="TYPE I RESTRICTION ENZYME MJAVIII SPECIFICITY SUBUNIT"/>
    <property type="match status" value="1"/>
</dbReference>
<name>A0ABR5TKD7_9BACL</name>
<dbReference type="SUPFAM" id="SSF116734">
    <property type="entry name" value="DNA methylase specificity domain"/>
    <property type="match status" value="2"/>
</dbReference>
<keyword evidence="6" id="KW-1185">Reference proteome</keyword>
<dbReference type="InterPro" id="IPR052021">
    <property type="entry name" value="Type-I_RS_S_subunit"/>
</dbReference>
<reference evidence="5 6" key="1">
    <citation type="submission" date="2016-01" db="EMBL/GenBank/DDBJ databases">
        <authorList>
            <person name="Mitreva M."/>
            <person name="Pepin K.H."/>
            <person name="Mihindukulasuriya K.A."/>
            <person name="Fulton R."/>
            <person name="Fronick C."/>
            <person name="O'Laughlin M."/>
            <person name="Miner T."/>
            <person name="Herter B."/>
            <person name="Rosa B.A."/>
            <person name="Cordes M."/>
            <person name="Tomlinson C."/>
            <person name="Wollam A."/>
            <person name="Palsikar V.B."/>
            <person name="Mardis E.R."/>
            <person name="Wilson R.K."/>
        </authorList>
    </citation>
    <scope>NUCLEOTIDE SEQUENCE [LARGE SCALE GENOMIC DNA]</scope>
    <source>
        <strain evidence="5 6">KA00071</strain>
    </source>
</reference>
<dbReference type="Gene3D" id="3.90.220.20">
    <property type="entry name" value="DNA methylase specificity domains"/>
    <property type="match status" value="2"/>
</dbReference>
<evidence type="ECO:0000256" key="3">
    <source>
        <dbReference type="ARBA" id="ARBA00023125"/>
    </source>
</evidence>
<evidence type="ECO:0000256" key="2">
    <source>
        <dbReference type="ARBA" id="ARBA00022747"/>
    </source>
</evidence>
<accession>A0ABR5TKD7</accession>
<protein>
    <recommendedName>
        <fullName evidence="4">Type I restriction modification DNA specificity domain-containing protein</fullName>
    </recommendedName>
</protein>
<evidence type="ECO:0000259" key="4">
    <source>
        <dbReference type="Pfam" id="PF01420"/>
    </source>
</evidence>
<dbReference type="InterPro" id="IPR000055">
    <property type="entry name" value="Restrct_endonuc_typeI_TRD"/>
</dbReference>
<dbReference type="RefSeq" id="WP_066131114.1">
    <property type="nucleotide sequence ID" value="NZ_KQ959911.1"/>
</dbReference>
<sequence length="489" mass="55845">MVNSAAKKLEKELIEIVEVPKDDVNWSSVSLSEVIYKGKRLESSYYGIEYKRIIKTIQNSKYGYSNLQGSKNGIINSYRPGIIKRIFVEPIDNSIPMLVPSQVQDIYPKAEKYLSKLMIDKIKDWFVKENEILLTCSGTIGNVTLVTETLKNKCVSQNLIRIICRDEFYGYVYAFLKSEYGQVQLKNNNYGAVIKHIDPSHLDNVIIPNAPEKIKVIINKLIIDSYINRDKSNYLIDKATNIMIDELGLPPIEDLKKEAFSHSKDVNSFSTKLSNLNGRLEGNYHLPLVEVIEKYSSKNANLIKLNSEKITEKIILPARFKRVYLEKGNGKIFLGGKEIGQLDPSGKKFLSIKHYSDKLIGDITIKRNDILVTRSGTVGKVMMAPKHWENWVSSDHVIRILSKELYHGLAFIWLSSEYGKELIERQIYGSVVNEITDEQLGDVVIPIFKDNKINTSILNLIDEANELRYQAYKQEQEAINIMNKEVLGL</sequence>
<dbReference type="InterPro" id="IPR044946">
    <property type="entry name" value="Restrct_endonuc_typeI_TRD_sf"/>
</dbReference>
<comment type="similarity">
    <text evidence="1">Belongs to the type-I restriction system S methylase family.</text>
</comment>
<dbReference type="PANTHER" id="PTHR30408">
    <property type="entry name" value="TYPE-1 RESTRICTION ENZYME ECOKI SPECIFICITY PROTEIN"/>
    <property type="match status" value="1"/>
</dbReference>
<proteinExistence type="inferred from homology"/>
<evidence type="ECO:0000256" key="1">
    <source>
        <dbReference type="ARBA" id="ARBA00010923"/>
    </source>
</evidence>
<feature type="domain" description="Type I restriction modification DNA specificity" evidence="4">
    <location>
        <begin position="359"/>
        <end position="467"/>
    </location>
</feature>